<dbReference type="PANTHER" id="PTHR42765:SF1">
    <property type="entry name" value="ISOLEUCINE--TRNA LIGASE, MITOCHONDRIAL"/>
    <property type="match status" value="1"/>
</dbReference>
<comment type="similarity">
    <text evidence="1 12">Belongs to the class-I aminoacyl-tRNA synthetase family. IleS type 1 subfamily.</text>
</comment>
<dbReference type="Pfam" id="PF06827">
    <property type="entry name" value="zf-FPG_IleRS"/>
    <property type="match status" value="1"/>
</dbReference>
<evidence type="ECO:0000256" key="2">
    <source>
        <dbReference type="ARBA" id="ARBA00022490"/>
    </source>
</evidence>
<dbReference type="PROSITE" id="PS00178">
    <property type="entry name" value="AA_TRNA_LIGASE_I"/>
    <property type="match status" value="1"/>
</dbReference>
<dbReference type="InterPro" id="IPR002300">
    <property type="entry name" value="aa-tRNA-synth_Ia"/>
</dbReference>
<dbReference type="Pfam" id="PF00133">
    <property type="entry name" value="tRNA-synt_1"/>
    <property type="match status" value="1"/>
</dbReference>
<dbReference type="InterPro" id="IPR023585">
    <property type="entry name" value="Ile-tRNA-ligase_type1"/>
</dbReference>
<evidence type="ECO:0000256" key="10">
    <source>
        <dbReference type="ARBA" id="ARBA00025217"/>
    </source>
</evidence>
<feature type="domain" description="Zinc finger FPG/IleRS-type" evidence="15">
    <location>
        <begin position="916"/>
        <end position="945"/>
    </location>
</feature>
<feature type="short sequence motif" description="'KMSKS' region" evidence="12">
    <location>
        <begin position="620"/>
        <end position="624"/>
    </location>
</feature>
<keyword evidence="2 12" id="KW-0963">Cytoplasm</keyword>
<evidence type="ECO:0000256" key="8">
    <source>
        <dbReference type="ARBA" id="ARBA00022917"/>
    </source>
</evidence>
<dbReference type="GO" id="GO:0008270">
    <property type="term" value="F:zinc ion binding"/>
    <property type="evidence" value="ECO:0007669"/>
    <property type="project" value="UniProtKB-UniRule"/>
</dbReference>
<evidence type="ECO:0000256" key="4">
    <source>
        <dbReference type="ARBA" id="ARBA00022723"/>
    </source>
</evidence>
<dbReference type="Gene3D" id="1.10.730.20">
    <property type="match status" value="1"/>
</dbReference>
<evidence type="ECO:0000256" key="7">
    <source>
        <dbReference type="ARBA" id="ARBA00022840"/>
    </source>
</evidence>
<dbReference type="GO" id="GO:0004822">
    <property type="term" value="F:isoleucine-tRNA ligase activity"/>
    <property type="evidence" value="ECO:0007669"/>
    <property type="project" value="UniProtKB-UniRule"/>
</dbReference>
<keyword evidence="5 12" id="KW-0547">Nucleotide-binding</keyword>
<dbReference type="GO" id="GO:0002161">
    <property type="term" value="F:aminoacyl-tRNA deacylase activity"/>
    <property type="evidence" value="ECO:0007669"/>
    <property type="project" value="InterPro"/>
</dbReference>
<keyword evidence="7 12" id="KW-0067">ATP-binding</keyword>
<gene>
    <name evidence="12 17" type="primary">ileS</name>
    <name evidence="17" type="ORF">MAGMO_0760</name>
</gene>
<dbReference type="InterPro" id="IPR014729">
    <property type="entry name" value="Rossmann-like_a/b/a_fold"/>
</dbReference>
<dbReference type="NCBIfam" id="TIGR00392">
    <property type="entry name" value="ileS"/>
    <property type="match status" value="1"/>
</dbReference>
<feature type="binding site" evidence="12">
    <location>
        <position position="919"/>
    </location>
    <ligand>
        <name>Zn(2+)</name>
        <dbReference type="ChEBI" id="CHEBI:29105"/>
    </ligand>
</feature>
<dbReference type="FunFam" id="1.10.730.20:FF:000001">
    <property type="entry name" value="Isoleucine--tRNA ligase"/>
    <property type="match status" value="1"/>
</dbReference>
<dbReference type="GO" id="GO:0005829">
    <property type="term" value="C:cytosol"/>
    <property type="evidence" value="ECO:0007669"/>
    <property type="project" value="TreeGrafter"/>
</dbReference>
<proteinExistence type="inferred from homology"/>
<dbReference type="SUPFAM" id="SSF47323">
    <property type="entry name" value="Anticodon-binding domain of a subclass of class I aminoacyl-tRNA synthetases"/>
    <property type="match status" value="1"/>
</dbReference>
<comment type="subunit">
    <text evidence="12">Monomer.</text>
</comment>
<evidence type="ECO:0000256" key="13">
    <source>
        <dbReference type="SAM" id="MobiDB-lite"/>
    </source>
</evidence>
<dbReference type="HAMAP" id="MF_02002">
    <property type="entry name" value="Ile_tRNA_synth_type1"/>
    <property type="match status" value="1"/>
</dbReference>
<dbReference type="InterPro" id="IPR009008">
    <property type="entry name" value="Val/Leu/Ile-tRNA-synth_edit"/>
</dbReference>
<comment type="function">
    <text evidence="10 12">Catalyzes the attachment of isoleucine to tRNA(Ile). As IleRS can inadvertently accommodate and process structurally similar amino acids such as valine, to avoid such errors it has two additional distinct tRNA(Ile)-dependent editing activities. One activity is designated as 'pretransfer' editing and involves the hydrolysis of activated Val-AMP. The other activity is designated 'posttransfer' editing and involves deacylation of mischarged Val-tRNA(Ile).</text>
</comment>
<evidence type="ECO:0000259" key="16">
    <source>
        <dbReference type="Pfam" id="PF08264"/>
    </source>
</evidence>
<dbReference type="InterPro" id="IPR001412">
    <property type="entry name" value="aa-tRNA-synth_I_CS"/>
</dbReference>
<dbReference type="FunFam" id="3.40.50.620:FF:000042">
    <property type="entry name" value="Isoleucine--tRNA ligase"/>
    <property type="match status" value="1"/>
</dbReference>
<dbReference type="Gene3D" id="3.40.50.620">
    <property type="entry name" value="HUPs"/>
    <property type="match status" value="2"/>
</dbReference>
<dbReference type="InterPro" id="IPR013155">
    <property type="entry name" value="M/V/L/I-tRNA-synth_anticd-bd"/>
</dbReference>
<feature type="domain" description="Methionyl/Valyl/Leucyl/Isoleucyl-tRNA synthetase anticodon-binding" evidence="16">
    <location>
        <begin position="703"/>
        <end position="853"/>
    </location>
</feature>
<evidence type="ECO:0000256" key="12">
    <source>
        <dbReference type="HAMAP-Rule" id="MF_02002"/>
    </source>
</evidence>
<feature type="binding site" evidence="12">
    <location>
        <position position="939"/>
    </location>
    <ligand>
        <name>Zn(2+)</name>
        <dbReference type="ChEBI" id="CHEBI:29105"/>
    </ligand>
</feature>
<organism evidence="17">
    <name type="scientific">Magnetococcus massalia (strain MO-1)</name>
    <dbReference type="NCBI Taxonomy" id="451514"/>
    <lineage>
        <taxon>Bacteria</taxon>
        <taxon>Pseudomonadati</taxon>
        <taxon>Pseudomonadota</taxon>
        <taxon>Magnetococcia</taxon>
        <taxon>Magnetococcales</taxon>
        <taxon>Magnetococcaceae</taxon>
        <taxon>Magnetococcus</taxon>
    </lineage>
</organism>
<evidence type="ECO:0000256" key="1">
    <source>
        <dbReference type="ARBA" id="ARBA00006887"/>
    </source>
</evidence>
<dbReference type="InterPro" id="IPR010663">
    <property type="entry name" value="Znf_FPG/IleRS"/>
</dbReference>
<feature type="domain" description="Aminoacyl-tRNA synthetase class Ia" evidence="14">
    <location>
        <begin position="28"/>
        <end position="659"/>
    </location>
</feature>
<feature type="binding site" evidence="12">
    <location>
        <position position="579"/>
    </location>
    <ligand>
        <name>L-isoleucyl-5'-AMP</name>
        <dbReference type="ChEBI" id="CHEBI:178002"/>
    </ligand>
</feature>
<protein>
    <recommendedName>
        <fullName evidence="12">Isoleucine--tRNA ligase</fullName>
        <ecNumber evidence="12">6.1.1.5</ecNumber>
    </recommendedName>
    <alternativeName>
        <fullName evidence="12">Isoleucyl-tRNA synthetase</fullName>
        <shortName evidence="12">IleRS</shortName>
    </alternativeName>
</protein>
<evidence type="ECO:0000256" key="3">
    <source>
        <dbReference type="ARBA" id="ARBA00022598"/>
    </source>
</evidence>
<evidence type="ECO:0000256" key="5">
    <source>
        <dbReference type="ARBA" id="ARBA00022741"/>
    </source>
</evidence>
<dbReference type="InterPro" id="IPR050081">
    <property type="entry name" value="Ile-tRNA_ligase"/>
</dbReference>
<dbReference type="AlphaFoldDB" id="A0A1S7LG95"/>
<dbReference type="PRINTS" id="PR00984">
    <property type="entry name" value="TRNASYNTHILE"/>
</dbReference>
<comment type="subcellular location">
    <subcellularLocation>
        <location evidence="12">Cytoplasm</location>
    </subcellularLocation>
</comment>
<evidence type="ECO:0000256" key="9">
    <source>
        <dbReference type="ARBA" id="ARBA00023146"/>
    </source>
</evidence>
<dbReference type="GO" id="GO:0000049">
    <property type="term" value="F:tRNA binding"/>
    <property type="evidence" value="ECO:0007669"/>
    <property type="project" value="InterPro"/>
</dbReference>
<keyword evidence="6 12" id="KW-0862">Zinc</keyword>
<feature type="binding site" evidence="12">
    <location>
        <position position="942"/>
    </location>
    <ligand>
        <name>Zn(2+)</name>
        <dbReference type="ChEBI" id="CHEBI:29105"/>
    </ligand>
</feature>
<evidence type="ECO:0000259" key="15">
    <source>
        <dbReference type="Pfam" id="PF06827"/>
    </source>
</evidence>
<reference evidence="17" key="1">
    <citation type="submission" date="2015-04" db="EMBL/GenBank/DDBJ databases">
        <authorList>
            <person name="Syromyatnikov M.Y."/>
            <person name="Popov V.N."/>
        </authorList>
    </citation>
    <scope>NUCLEOTIDE SEQUENCE</scope>
    <source>
        <strain evidence="17">MO-1</strain>
    </source>
</reference>
<dbReference type="GO" id="GO:0005524">
    <property type="term" value="F:ATP binding"/>
    <property type="evidence" value="ECO:0007669"/>
    <property type="project" value="UniProtKB-UniRule"/>
</dbReference>
<comment type="cofactor">
    <cofactor evidence="12">
        <name>Zn(2+)</name>
        <dbReference type="ChEBI" id="CHEBI:29105"/>
    </cofactor>
    <text evidence="12">Binds 1 zinc ion per subunit.</text>
</comment>
<evidence type="ECO:0000259" key="14">
    <source>
        <dbReference type="Pfam" id="PF00133"/>
    </source>
</evidence>
<dbReference type="InterPro" id="IPR002301">
    <property type="entry name" value="Ile-tRNA-ligase"/>
</dbReference>
<keyword evidence="3 12" id="KW-0436">Ligase</keyword>
<name>A0A1S7LG95_MAGMO</name>
<dbReference type="GO" id="GO:0006428">
    <property type="term" value="P:isoleucyl-tRNA aminoacylation"/>
    <property type="evidence" value="ECO:0007669"/>
    <property type="project" value="UniProtKB-UniRule"/>
</dbReference>
<dbReference type="CDD" id="cd07960">
    <property type="entry name" value="Anticodon_Ia_Ile_BEm"/>
    <property type="match status" value="1"/>
</dbReference>
<dbReference type="InterPro" id="IPR009080">
    <property type="entry name" value="tRNAsynth_Ia_anticodon-bd"/>
</dbReference>
<evidence type="ECO:0000256" key="11">
    <source>
        <dbReference type="ARBA" id="ARBA00048359"/>
    </source>
</evidence>
<dbReference type="PANTHER" id="PTHR42765">
    <property type="entry name" value="SOLEUCYL-TRNA SYNTHETASE"/>
    <property type="match status" value="1"/>
</dbReference>
<accession>A0A1S7LG95</accession>
<feature type="binding site" evidence="12">
    <location>
        <position position="623"/>
    </location>
    <ligand>
        <name>ATP</name>
        <dbReference type="ChEBI" id="CHEBI:30616"/>
    </ligand>
</feature>
<keyword evidence="9 12" id="KW-0030">Aminoacyl-tRNA synthetase</keyword>
<evidence type="ECO:0000256" key="6">
    <source>
        <dbReference type="ARBA" id="ARBA00022833"/>
    </source>
</evidence>
<dbReference type="SUPFAM" id="SSF50677">
    <property type="entry name" value="ValRS/IleRS/LeuRS editing domain"/>
    <property type="match status" value="1"/>
</dbReference>
<comment type="catalytic activity">
    <reaction evidence="11 12">
        <text>tRNA(Ile) + L-isoleucine + ATP = L-isoleucyl-tRNA(Ile) + AMP + diphosphate</text>
        <dbReference type="Rhea" id="RHEA:11060"/>
        <dbReference type="Rhea" id="RHEA-COMP:9666"/>
        <dbReference type="Rhea" id="RHEA-COMP:9695"/>
        <dbReference type="ChEBI" id="CHEBI:30616"/>
        <dbReference type="ChEBI" id="CHEBI:33019"/>
        <dbReference type="ChEBI" id="CHEBI:58045"/>
        <dbReference type="ChEBI" id="CHEBI:78442"/>
        <dbReference type="ChEBI" id="CHEBI:78528"/>
        <dbReference type="ChEBI" id="CHEBI:456215"/>
        <dbReference type="EC" id="6.1.1.5"/>
    </reaction>
</comment>
<dbReference type="EC" id="6.1.1.5" evidence="12"/>
<dbReference type="SUPFAM" id="SSF52374">
    <property type="entry name" value="Nucleotidylyl transferase"/>
    <property type="match status" value="1"/>
</dbReference>
<dbReference type="InterPro" id="IPR033708">
    <property type="entry name" value="Anticodon_Ile_BEm"/>
</dbReference>
<dbReference type="Gene3D" id="1.10.10.830">
    <property type="entry name" value="Ile-tRNA synthetase CP2 domain-like"/>
    <property type="match status" value="1"/>
</dbReference>
<comment type="domain">
    <text evidence="12">IleRS has two distinct active sites: one for aminoacylation and one for editing. The misactivated valine is translocated from the active site to the editing site, which sterically excludes the correctly activated isoleucine. The single editing site contains two valyl binding pockets, one specific for each substrate (Val-AMP or Val-tRNA(Ile)).</text>
</comment>
<feature type="region of interest" description="Disordered" evidence="13">
    <location>
        <begin position="1"/>
        <end position="24"/>
    </location>
</feature>
<feature type="binding site" evidence="12">
    <location>
        <position position="922"/>
    </location>
    <ligand>
        <name>Zn(2+)</name>
        <dbReference type="ChEBI" id="CHEBI:29105"/>
    </ligand>
</feature>
<keyword evidence="4 12" id="KW-0479">Metal-binding</keyword>
<dbReference type="EMBL" id="LO017727">
    <property type="protein sequence ID" value="CRH04961.1"/>
    <property type="molecule type" value="Genomic_DNA"/>
</dbReference>
<sequence>MEYKDTIQLPQTEMPMRGNLPKREPEQLSHWQEMNLQAKLREAGQGRESFILHDGPPYANGHLHMGHAINKVLKDIIVKSKQMTGFDAIYVPGWDCHGLPIELKVEEQVNKKGQKKEEIDTVTFRRLCREFAQQWIDTQRDEFKRLGVNGDWENPYLTMDFQFEADIVRELGRFLHNGGLYKGAKPVYWCTHDVTALAEAEVEYQDHESTTIYVKFPLEEGATLADLDGRLEGRDCAVVIWTTTPWTIPANLAVSLNGDLTYVAVEISNPGDNSNLKAGEVLMLAEALWESTIQACGLDPERDATVLARFEGHALESRPFRHPYLDQRAPILLGDHVTTEAGTGCVHTAPGHGAEDYDVCHRYGIQPYNPVDDYGKFEPGTPHFEGEHIKKANPKVVELLNARGMLIAHDKISHSYPHCWRCSTPLITRATPQWFISMEHNELRKKALQAIRDTRWIPHWGEERIFNMVEARPDWCVSRQRAWGVPIAVITCDSCGEAVRDEAIFEDIAKQMDSAGADVWFEKEAAEFLPAGHSCSKCGSSRFVKEKDILDVWFDSGVTHAAVLERRENLKWPADLYLEGSDQHRGWFHSSLLASVGTRDVAPYKAVLTHGFVVDGKGHKMSKSKGNVIAPEKVIKQYGADILRMWVSAEDYSGDIRISDEILKGLSDAYRRIRNTVRYLLGNLNGFDAKQHTVAYKDMPELDRWALDRVAQMIRDVEGAYDAYTFHKVYQTLHFFCSVEMGAFYLDIIKDRLYCDGEDSLERRSAQTVMHHALESLVRLMAPVLSFTAEEIWREMAREDETREVSVHLAAFPKEHPEWFDEALAGRWARFRAVRAEVYKQLEKDRNEKRIGSFMQASITLYAEDELVQFLATFDDLKSLFIAGQVVIASLGDAPADAVTAEEVTGLKIVTGQAPGSKCVRCWNFDEAVGSNSDHPELCSRCAEVVTEIAS</sequence>
<evidence type="ECO:0000313" key="17">
    <source>
        <dbReference type="EMBL" id="CRH04961.1"/>
    </source>
</evidence>
<dbReference type="Pfam" id="PF08264">
    <property type="entry name" value="Anticodon_1"/>
    <property type="match status" value="1"/>
</dbReference>
<feature type="short sequence motif" description="'HIGH' region" evidence="12">
    <location>
        <begin position="57"/>
        <end position="67"/>
    </location>
</feature>
<keyword evidence="8 12" id="KW-0648">Protein biosynthesis</keyword>